<dbReference type="EMBL" id="JADFUA010000006">
    <property type="protein sequence ID" value="MBE9609909.1"/>
    <property type="molecule type" value="Genomic_DNA"/>
</dbReference>
<evidence type="ECO:0000256" key="1">
    <source>
        <dbReference type="SAM" id="Phobius"/>
    </source>
</evidence>
<feature type="transmembrane region" description="Helical" evidence="1">
    <location>
        <begin position="89"/>
        <end position="109"/>
    </location>
</feature>
<keyword evidence="1" id="KW-0472">Membrane</keyword>
<feature type="transmembrane region" description="Helical" evidence="1">
    <location>
        <begin position="61"/>
        <end position="83"/>
    </location>
</feature>
<comment type="caution">
    <text evidence="2">The sequence shown here is derived from an EMBL/GenBank/DDBJ whole genome shotgun (WGS) entry which is preliminary data.</text>
</comment>
<evidence type="ECO:0000313" key="3">
    <source>
        <dbReference type="Proteomes" id="UP000604481"/>
    </source>
</evidence>
<dbReference type="Proteomes" id="UP000604481">
    <property type="component" value="Unassembled WGS sequence"/>
</dbReference>
<keyword evidence="3" id="KW-1185">Reference proteome</keyword>
<keyword evidence="1" id="KW-0812">Transmembrane</keyword>
<name>A0A8J7KF60_9NEIS</name>
<evidence type="ECO:0000313" key="2">
    <source>
        <dbReference type="EMBL" id="MBE9609909.1"/>
    </source>
</evidence>
<proteinExistence type="predicted"/>
<sequence>MPFLIYQTFALLLCSAGLSYCRQTRGWLAYVLLCVLSVPLIFGVAIMFRISTVLYNYGPEWARWVSPIGTLLALPLIFLIFSVRSRQGVVRVIQHGLALGVIAAGTWVCRISGAVS</sequence>
<feature type="transmembrane region" description="Helical" evidence="1">
    <location>
        <begin position="27"/>
        <end position="49"/>
    </location>
</feature>
<dbReference type="AlphaFoldDB" id="A0A8J7KF60"/>
<accession>A0A8J7KF60</accession>
<dbReference type="RefSeq" id="WP_194116438.1">
    <property type="nucleotide sequence ID" value="NZ_JADFUA010000006.1"/>
</dbReference>
<organism evidence="2 3">
    <name type="scientific">Chitinilyticum piscinae</name>
    <dbReference type="NCBI Taxonomy" id="2866724"/>
    <lineage>
        <taxon>Bacteria</taxon>
        <taxon>Pseudomonadati</taxon>
        <taxon>Pseudomonadota</taxon>
        <taxon>Betaproteobacteria</taxon>
        <taxon>Neisseriales</taxon>
        <taxon>Chitinibacteraceae</taxon>
        <taxon>Chitinilyticum</taxon>
    </lineage>
</organism>
<gene>
    <name evidence="2" type="ORF">INR99_11205</name>
</gene>
<protein>
    <submittedName>
        <fullName evidence="2">Uncharacterized protein</fullName>
    </submittedName>
</protein>
<keyword evidence="1" id="KW-1133">Transmembrane helix</keyword>
<reference evidence="2 3" key="1">
    <citation type="submission" date="2020-10" db="EMBL/GenBank/DDBJ databases">
        <title>The genome sequence of Chitinilyticum litopenaei 4Y14.</title>
        <authorList>
            <person name="Liu Y."/>
        </authorList>
    </citation>
    <scope>NUCLEOTIDE SEQUENCE [LARGE SCALE GENOMIC DNA]</scope>
    <source>
        <strain evidence="2 3">4Y14</strain>
    </source>
</reference>